<reference evidence="2 3" key="1">
    <citation type="submission" date="2021-06" db="EMBL/GenBank/DDBJ databases">
        <authorList>
            <person name="Sun Q."/>
            <person name="Li D."/>
        </authorList>
    </citation>
    <scope>NUCLEOTIDE SEQUENCE [LARGE SCALE GENOMIC DNA]</scope>
    <source>
        <strain evidence="2 3">N19</strain>
    </source>
</reference>
<proteinExistence type="predicted"/>
<dbReference type="PANTHER" id="PTHR38447">
    <property type="entry name" value="TRANSCRIPTION FACTOR YDEB-RELATED"/>
    <property type="match status" value="1"/>
</dbReference>
<dbReference type="SMART" id="SM01058">
    <property type="entry name" value="CarD_TRCF"/>
    <property type="match status" value="1"/>
</dbReference>
<dbReference type="RefSeq" id="WP_216569107.1">
    <property type="nucleotide sequence ID" value="NZ_JAHLOQ010000012.1"/>
</dbReference>
<dbReference type="PANTHER" id="PTHR38447:SF1">
    <property type="entry name" value="RNA POLYMERASE-BINDING TRANSCRIPTION FACTOR CARD"/>
    <property type="match status" value="1"/>
</dbReference>
<organism evidence="2 3">
    <name type="scientific">Intestinibacter bartlettii</name>
    <dbReference type="NCBI Taxonomy" id="261299"/>
    <lineage>
        <taxon>Bacteria</taxon>
        <taxon>Bacillati</taxon>
        <taxon>Bacillota</taxon>
        <taxon>Clostridia</taxon>
        <taxon>Peptostreptococcales</taxon>
        <taxon>Peptostreptococcaceae</taxon>
        <taxon>Intestinibacter</taxon>
    </lineage>
</organism>
<evidence type="ECO:0000259" key="1">
    <source>
        <dbReference type="SMART" id="SM01058"/>
    </source>
</evidence>
<dbReference type="Pfam" id="PF02559">
    <property type="entry name" value="CarD_TRCF_RID"/>
    <property type="match status" value="1"/>
</dbReference>
<gene>
    <name evidence="2" type="ORF">KQI20_05945</name>
</gene>
<dbReference type="InterPro" id="IPR003711">
    <property type="entry name" value="CarD-like/TRCF_RID"/>
</dbReference>
<sequence length="167" mass="19522">MFNKGEYVIYGNVGVCEIMDISTLDIHGAPKDKLYYILKPLNQSKSTVFTPIDNKKVVIRKIISKEDVETLLSDIKNIKELLVEDERFREKAYKECIKSCQCRKLLSLIKTIYYRKEERLHEGKKLSATDEKYFKIAQDNLHAELSMSLKVPIDQMEDYILDKVQHS</sequence>
<dbReference type="InterPro" id="IPR052531">
    <property type="entry name" value="CarD-like_regulator"/>
</dbReference>
<keyword evidence="3" id="KW-1185">Reference proteome</keyword>
<protein>
    <submittedName>
        <fullName evidence="2">CarD family transcriptional regulator</fullName>
    </submittedName>
</protein>
<name>A0ABS6DVV3_9FIRM</name>
<evidence type="ECO:0000313" key="2">
    <source>
        <dbReference type="EMBL" id="MBU5335976.1"/>
    </source>
</evidence>
<feature type="domain" description="CarD-like/TRCF RNAP-interacting" evidence="1">
    <location>
        <begin position="1"/>
        <end position="113"/>
    </location>
</feature>
<dbReference type="Proteomes" id="UP001196301">
    <property type="component" value="Unassembled WGS sequence"/>
</dbReference>
<dbReference type="EMBL" id="JAHLOQ010000012">
    <property type="protein sequence ID" value="MBU5335976.1"/>
    <property type="molecule type" value="Genomic_DNA"/>
</dbReference>
<evidence type="ECO:0000313" key="3">
    <source>
        <dbReference type="Proteomes" id="UP001196301"/>
    </source>
</evidence>
<comment type="caution">
    <text evidence="2">The sequence shown here is derived from an EMBL/GenBank/DDBJ whole genome shotgun (WGS) entry which is preliminary data.</text>
</comment>
<accession>A0ABS6DVV3</accession>